<feature type="transmembrane region" description="Helical" evidence="1">
    <location>
        <begin position="68"/>
        <end position="84"/>
    </location>
</feature>
<accession>A0A6M0Q2X6</accession>
<dbReference type="RefSeq" id="WP_163177616.1">
    <property type="nucleotide sequence ID" value="NZ_JAAIWM010000001.1"/>
</dbReference>
<dbReference type="EMBL" id="JAAIWM010000001">
    <property type="protein sequence ID" value="NEY70735.1"/>
    <property type="molecule type" value="Genomic_DNA"/>
</dbReference>
<proteinExistence type="predicted"/>
<comment type="caution">
    <text evidence="2">The sequence shown here is derived from an EMBL/GenBank/DDBJ whole genome shotgun (WGS) entry which is preliminary data.</text>
</comment>
<keyword evidence="1" id="KW-0812">Transmembrane</keyword>
<evidence type="ECO:0000313" key="2">
    <source>
        <dbReference type="EMBL" id="NEY70735.1"/>
    </source>
</evidence>
<gene>
    <name evidence="2" type="ORF">G4D63_03170</name>
</gene>
<reference evidence="2 3" key="1">
    <citation type="submission" date="2020-02" db="EMBL/GenBank/DDBJ databases">
        <title>Bacillus aquiflavi sp. nov., isolated from yellow water of strong flavor Chinese baijiu in Yibin region of China.</title>
        <authorList>
            <person name="Xie J."/>
        </authorList>
    </citation>
    <scope>NUCLEOTIDE SEQUENCE [LARGE SCALE GENOMIC DNA]</scope>
    <source>
        <strain evidence="2 3">SA4</strain>
    </source>
</reference>
<sequence length="156" mass="18298">MKNPKIFLLLLMILPWFTLPLLGKSTAKKYFLASLFISLVVRGESIVAKKRKWWKFHATIHPKVIGEFPLIWGPFLIGSMWILKFTYGKFFAYIILNLIIDSIFVYPYVSFLKKSGIGTLKRLKSYQLSLLFFIKSLLLYGFQYLNEKVKNYRAIS</sequence>
<evidence type="ECO:0000313" key="3">
    <source>
        <dbReference type="Proteomes" id="UP000481043"/>
    </source>
</evidence>
<feature type="transmembrane region" description="Helical" evidence="1">
    <location>
        <begin position="123"/>
        <end position="142"/>
    </location>
</feature>
<keyword evidence="1" id="KW-1133">Transmembrane helix</keyword>
<protein>
    <submittedName>
        <fullName evidence="2">Uncharacterized protein</fullName>
    </submittedName>
</protein>
<feature type="transmembrane region" description="Helical" evidence="1">
    <location>
        <begin position="90"/>
        <end position="111"/>
    </location>
</feature>
<organism evidence="2 3">
    <name type="scientific">Bacillus mesophilus</name>
    <dbReference type="NCBI Taxonomy" id="1808955"/>
    <lineage>
        <taxon>Bacteria</taxon>
        <taxon>Bacillati</taxon>
        <taxon>Bacillota</taxon>
        <taxon>Bacilli</taxon>
        <taxon>Bacillales</taxon>
        <taxon>Bacillaceae</taxon>
        <taxon>Bacillus</taxon>
    </lineage>
</organism>
<name>A0A6M0Q2X6_9BACI</name>
<dbReference type="AlphaFoldDB" id="A0A6M0Q2X6"/>
<evidence type="ECO:0000256" key="1">
    <source>
        <dbReference type="SAM" id="Phobius"/>
    </source>
</evidence>
<dbReference type="Proteomes" id="UP000481043">
    <property type="component" value="Unassembled WGS sequence"/>
</dbReference>
<keyword evidence="1" id="KW-0472">Membrane</keyword>
<keyword evidence="3" id="KW-1185">Reference proteome</keyword>